<comment type="caution">
    <text evidence="11">The sequence shown here is derived from an EMBL/GenBank/DDBJ whole genome shotgun (WGS) entry which is preliminary data.</text>
</comment>
<evidence type="ECO:0000256" key="8">
    <source>
        <dbReference type="PROSITE-ProRule" id="PRU00169"/>
    </source>
</evidence>
<dbReference type="Pfam" id="PF00072">
    <property type="entry name" value="Response_reg"/>
    <property type="match status" value="1"/>
</dbReference>
<evidence type="ECO:0000256" key="4">
    <source>
        <dbReference type="ARBA" id="ARBA00023015"/>
    </source>
</evidence>
<evidence type="ECO:0000256" key="7">
    <source>
        <dbReference type="ARBA" id="ARBA00023242"/>
    </source>
</evidence>
<dbReference type="PROSITE" id="PS50110">
    <property type="entry name" value="RESPONSE_REGULATORY"/>
    <property type="match status" value="1"/>
</dbReference>
<evidence type="ECO:0000256" key="9">
    <source>
        <dbReference type="SAM" id="MobiDB-lite"/>
    </source>
</evidence>
<comment type="similarity">
    <text evidence="2">Belongs to the ARR-like family.</text>
</comment>
<dbReference type="EMBL" id="JANJYI010000009">
    <property type="protein sequence ID" value="KAK2633834.1"/>
    <property type="molecule type" value="Genomic_DNA"/>
</dbReference>
<keyword evidence="5" id="KW-0090">Biological rhythms</keyword>
<name>A0AAD9TCX0_9ROSI</name>
<comment type="caution">
    <text evidence="8">Lacks conserved residue(s) required for the propagation of feature annotation.</text>
</comment>
<reference evidence="11" key="1">
    <citation type="journal article" date="2023" name="Plant J.">
        <title>Genome sequences and population genomics provide insights into the demographic history, inbreeding, and mutation load of two 'living fossil' tree species of Dipteronia.</title>
        <authorList>
            <person name="Feng Y."/>
            <person name="Comes H.P."/>
            <person name="Chen J."/>
            <person name="Zhu S."/>
            <person name="Lu R."/>
            <person name="Zhang X."/>
            <person name="Li P."/>
            <person name="Qiu J."/>
            <person name="Olsen K.M."/>
            <person name="Qiu Y."/>
        </authorList>
    </citation>
    <scope>NUCLEOTIDE SEQUENCE</scope>
    <source>
        <strain evidence="11">KIB01</strain>
    </source>
</reference>
<dbReference type="PANTHER" id="PTHR43874">
    <property type="entry name" value="TWO-COMPONENT RESPONSE REGULATOR"/>
    <property type="match status" value="1"/>
</dbReference>
<evidence type="ECO:0000256" key="1">
    <source>
        <dbReference type="ARBA" id="ARBA00004123"/>
    </source>
</evidence>
<keyword evidence="6" id="KW-0804">Transcription</keyword>
<feature type="compositionally biased region" description="Basic and acidic residues" evidence="9">
    <location>
        <begin position="14"/>
        <end position="26"/>
    </location>
</feature>
<dbReference type="InterPro" id="IPR011006">
    <property type="entry name" value="CheY-like_superfamily"/>
</dbReference>
<dbReference type="InterPro" id="IPR001789">
    <property type="entry name" value="Sig_transdc_resp-reg_receiver"/>
</dbReference>
<dbReference type="PANTHER" id="PTHR43874:SF195">
    <property type="entry name" value="TWO-COMPONENT RESPONSE REGULATOR-LIKE PRR37 ISOFORM X1"/>
    <property type="match status" value="1"/>
</dbReference>
<dbReference type="GO" id="GO:0000160">
    <property type="term" value="P:phosphorelay signal transduction system"/>
    <property type="evidence" value="ECO:0007669"/>
    <property type="project" value="UniProtKB-KW"/>
</dbReference>
<sequence length="225" mass="24874">MGVVRNGLAELNHHMRDEHKEIRDGVTGEDQGLSEEDESQMNEDLGEVNDGSVEAIQVQVHAKAVLQRPQRLKVLLVESDDSTRQVVYALVRNCGYKVIAVQNGLQAWKILEDLTIQIDLVLTEVIMPCLSGIGLLSKIMSHKTCKNIPVIMMSSSDSMSIVFKSFSKGAVNFLVKPIRKNELQNLWQHVWRKSQSSSGSGSESGIMTQKSTFISLAVVGLKVAQ</sequence>
<feature type="region of interest" description="Disordered" evidence="9">
    <location>
        <begin position="14"/>
        <end position="42"/>
    </location>
</feature>
<keyword evidence="7" id="KW-0539">Nucleus</keyword>
<evidence type="ECO:0000256" key="6">
    <source>
        <dbReference type="ARBA" id="ARBA00023163"/>
    </source>
</evidence>
<keyword evidence="3" id="KW-0902">Two-component regulatory system</keyword>
<evidence type="ECO:0000256" key="5">
    <source>
        <dbReference type="ARBA" id="ARBA00023108"/>
    </source>
</evidence>
<dbReference type="Proteomes" id="UP001280121">
    <property type="component" value="Unassembled WGS sequence"/>
</dbReference>
<organism evidence="11 12">
    <name type="scientific">Dipteronia dyeriana</name>
    <dbReference type="NCBI Taxonomy" id="168575"/>
    <lineage>
        <taxon>Eukaryota</taxon>
        <taxon>Viridiplantae</taxon>
        <taxon>Streptophyta</taxon>
        <taxon>Embryophyta</taxon>
        <taxon>Tracheophyta</taxon>
        <taxon>Spermatophyta</taxon>
        <taxon>Magnoliopsida</taxon>
        <taxon>eudicotyledons</taxon>
        <taxon>Gunneridae</taxon>
        <taxon>Pentapetalae</taxon>
        <taxon>rosids</taxon>
        <taxon>malvids</taxon>
        <taxon>Sapindales</taxon>
        <taxon>Sapindaceae</taxon>
        <taxon>Hippocastanoideae</taxon>
        <taxon>Acereae</taxon>
        <taxon>Dipteronia</taxon>
    </lineage>
</organism>
<protein>
    <recommendedName>
        <fullName evidence="10">Response regulatory domain-containing protein</fullName>
    </recommendedName>
</protein>
<evidence type="ECO:0000313" key="12">
    <source>
        <dbReference type="Proteomes" id="UP001280121"/>
    </source>
</evidence>
<keyword evidence="12" id="KW-1185">Reference proteome</keyword>
<evidence type="ECO:0000313" key="11">
    <source>
        <dbReference type="EMBL" id="KAK2633834.1"/>
    </source>
</evidence>
<dbReference type="Gene3D" id="3.40.50.2300">
    <property type="match status" value="1"/>
</dbReference>
<feature type="compositionally biased region" description="Acidic residues" evidence="9">
    <location>
        <begin position="32"/>
        <end position="42"/>
    </location>
</feature>
<evidence type="ECO:0000259" key="10">
    <source>
        <dbReference type="PROSITE" id="PS50110"/>
    </source>
</evidence>
<dbReference type="GO" id="GO:0010017">
    <property type="term" value="P:red or far-red light signaling pathway"/>
    <property type="evidence" value="ECO:0007669"/>
    <property type="project" value="UniProtKB-ARBA"/>
</dbReference>
<evidence type="ECO:0000256" key="2">
    <source>
        <dbReference type="ARBA" id="ARBA00010330"/>
    </source>
</evidence>
<dbReference type="SUPFAM" id="SSF52172">
    <property type="entry name" value="CheY-like"/>
    <property type="match status" value="1"/>
</dbReference>
<dbReference type="InterPro" id="IPR045279">
    <property type="entry name" value="ARR-like"/>
</dbReference>
<feature type="domain" description="Response regulatory" evidence="10">
    <location>
        <begin position="73"/>
        <end position="191"/>
    </location>
</feature>
<proteinExistence type="inferred from homology"/>
<comment type="subcellular location">
    <subcellularLocation>
        <location evidence="1">Nucleus</location>
    </subcellularLocation>
</comment>
<dbReference type="SMART" id="SM00448">
    <property type="entry name" value="REC"/>
    <property type="match status" value="1"/>
</dbReference>
<dbReference type="GO" id="GO:0005634">
    <property type="term" value="C:nucleus"/>
    <property type="evidence" value="ECO:0007669"/>
    <property type="project" value="UniProtKB-SubCell"/>
</dbReference>
<keyword evidence="4" id="KW-0805">Transcription regulation</keyword>
<dbReference type="GO" id="GO:0045892">
    <property type="term" value="P:negative regulation of DNA-templated transcription"/>
    <property type="evidence" value="ECO:0007669"/>
    <property type="project" value="UniProtKB-ARBA"/>
</dbReference>
<dbReference type="GO" id="GO:0007623">
    <property type="term" value="P:circadian rhythm"/>
    <property type="evidence" value="ECO:0007669"/>
    <property type="project" value="UniProtKB-ARBA"/>
</dbReference>
<dbReference type="AlphaFoldDB" id="A0AAD9TCX0"/>
<gene>
    <name evidence="11" type="ORF">Ddye_028626</name>
</gene>
<evidence type="ECO:0000256" key="3">
    <source>
        <dbReference type="ARBA" id="ARBA00023012"/>
    </source>
</evidence>
<dbReference type="FunFam" id="3.40.50.2300:FF:000214">
    <property type="entry name" value="Two-component response regulator-like PRR37"/>
    <property type="match status" value="1"/>
</dbReference>
<accession>A0AAD9TCX0</accession>
<dbReference type="GO" id="GO:0009736">
    <property type="term" value="P:cytokinin-activated signaling pathway"/>
    <property type="evidence" value="ECO:0007669"/>
    <property type="project" value="InterPro"/>
</dbReference>